<dbReference type="Proteomes" id="UP000198972">
    <property type="component" value="Unassembled WGS sequence"/>
</dbReference>
<keyword evidence="13" id="KW-1185">Reference proteome</keyword>
<dbReference type="InterPro" id="IPR018062">
    <property type="entry name" value="HTH_AraC-typ_CS"/>
</dbReference>
<name>A0A1G7SBQ7_9BACL</name>
<evidence type="ECO:0000256" key="2">
    <source>
        <dbReference type="ARBA" id="ARBA00022490"/>
    </source>
</evidence>
<sequence length="534" mass="62486">MHKVLIVDDEVLARVGIKSFVQWNEAGFEVVGEAENGKKAFAMIMDLQPDIVITDIHMPVMNGIELIKAVKKENIPVEFLVLSAYDDFEYVKEAMRLGANDYILKLEMEPKALTELLNKLREKIETEHTKKTAEKYFMRSKENISTIQEKLFKEMVFGHKYRNDEFEGKLKEIQITLPGQNLICLVLNLDNKGRFDERNTKDVYLLDYAIMNIINEVLVDYQYGVVFCSRPEEYIIIFSAGEEKNLDQYDHKVAELERLIKRFLKEYLNISVTIGVSNFFQEYVKLPIAYQQALYAVNQNFNLPRGSTIRYKDIIPESSEDDDLSLDLDLKNLERQFEAADVLGIGNSFDMMINYFLVDAKKITREHLKATCAALIFMINSYLDKYKMEKGKLWEIDPYKQLEELKTQRDFISWIEQLKVKLLNELDHADEPKRMIAKAKQFVNRNYMEEISLESVSKYINFSANYFSAVFKKETGTNFIDYVTNVRIEAAKRLLTEQKYKIYEISQMVGYENEHYFSRVFKKITGVSPKRFNG</sequence>
<dbReference type="InterPro" id="IPR041522">
    <property type="entry name" value="CdaR_GGDEF"/>
</dbReference>
<dbReference type="PROSITE" id="PS00041">
    <property type="entry name" value="HTH_ARAC_FAMILY_1"/>
    <property type="match status" value="1"/>
</dbReference>
<keyword evidence="5" id="KW-0805">Transcription regulation</keyword>
<dbReference type="PANTHER" id="PTHR42713">
    <property type="entry name" value="HISTIDINE KINASE-RELATED"/>
    <property type="match status" value="1"/>
</dbReference>
<feature type="domain" description="Response regulatory" evidence="11">
    <location>
        <begin position="3"/>
        <end position="120"/>
    </location>
</feature>
<dbReference type="Gene3D" id="3.40.50.2300">
    <property type="match status" value="1"/>
</dbReference>
<dbReference type="PRINTS" id="PR00032">
    <property type="entry name" value="HTHARAC"/>
</dbReference>
<dbReference type="SUPFAM" id="SSF52172">
    <property type="entry name" value="CheY-like"/>
    <property type="match status" value="1"/>
</dbReference>
<dbReference type="InterPro" id="IPR001789">
    <property type="entry name" value="Sig_transdc_resp-reg_receiver"/>
</dbReference>
<keyword evidence="7" id="KW-0804">Transcription</keyword>
<dbReference type="PROSITE" id="PS01124">
    <property type="entry name" value="HTH_ARAC_FAMILY_2"/>
    <property type="match status" value="1"/>
</dbReference>
<evidence type="ECO:0000313" key="13">
    <source>
        <dbReference type="Proteomes" id="UP000198972"/>
    </source>
</evidence>
<dbReference type="PANTHER" id="PTHR42713:SF3">
    <property type="entry name" value="TRANSCRIPTIONAL REGULATORY PROTEIN HPTR"/>
    <property type="match status" value="1"/>
</dbReference>
<keyword evidence="4" id="KW-0902">Two-component regulatory system</keyword>
<keyword evidence="3 8" id="KW-0597">Phosphoprotein</keyword>
<dbReference type="CDD" id="cd17536">
    <property type="entry name" value="REC_YesN-like"/>
    <property type="match status" value="1"/>
</dbReference>
<keyword evidence="9" id="KW-0175">Coiled coil</keyword>
<dbReference type="SUPFAM" id="SSF46689">
    <property type="entry name" value="Homeodomain-like"/>
    <property type="match status" value="2"/>
</dbReference>
<organism evidence="12 13">
    <name type="scientific">Fontibacillus panacisegetis</name>
    <dbReference type="NCBI Taxonomy" id="670482"/>
    <lineage>
        <taxon>Bacteria</taxon>
        <taxon>Bacillati</taxon>
        <taxon>Bacillota</taxon>
        <taxon>Bacilli</taxon>
        <taxon>Bacillales</taxon>
        <taxon>Paenibacillaceae</taxon>
        <taxon>Fontibacillus</taxon>
    </lineage>
</organism>
<dbReference type="GO" id="GO:0003700">
    <property type="term" value="F:DNA-binding transcription factor activity"/>
    <property type="evidence" value="ECO:0007669"/>
    <property type="project" value="InterPro"/>
</dbReference>
<dbReference type="Pfam" id="PF17853">
    <property type="entry name" value="GGDEF_2"/>
    <property type="match status" value="1"/>
</dbReference>
<dbReference type="GO" id="GO:0005737">
    <property type="term" value="C:cytoplasm"/>
    <property type="evidence" value="ECO:0007669"/>
    <property type="project" value="UniProtKB-SubCell"/>
</dbReference>
<evidence type="ECO:0000256" key="9">
    <source>
        <dbReference type="SAM" id="Coils"/>
    </source>
</evidence>
<protein>
    <submittedName>
        <fullName evidence="12">Two-component system, response regulator YesN</fullName>
    </submittedName>
</protein>
<dbReference type="GO" id="GO:0000160">
    <property type="term" value="P:phosphorelay signal transduction system"/>
    <property type="evidence" value="ECO:0007669"/>
    <property type="project" value="UniProtKB-KW"/>
</dbReference>
<dbReference type="SMART" id="SM00342">
    <property type="entry name" value="HTH_ARAC"/>
    <property type="match status" value="1"/>
</dbReference>
<reference evidence="12 13" key="1">
    <citation type="submission" date="2016-10" db="EMBL/GenBank/DDBJ databases">
        <authorList>
            <person name="de Groot N.N."/>
        </authorList>
    </citation>
    <scope>NUCLEOTIDE SEQUENCE [LARGE SCALE GENOMIC DNA]</scope>
    <source>
        <strain evidence="12 13">DSM 28129</strain>
    </source>
</reference>
<evidence type="ECO:0000256" key="1">
    <source>
        <dbReference type="ARBA" id="ARBA00004496"/>
    </source>
</evidence>
<dbReference type="PROSITE" id="PS50110">
    <property type="entry name" value="RESPONSE_REGULATORY"/>
    <property type="match status" value="1"/>
</dbReference>
<evidence type="ECO:0000256" key="8">
    <source>
        <dbReference type="PROSITE-ProRule" id="PRU00169"/>
    </source>
</evidence>
<comment type="subcellular location">
    <subcellularLocation>
        <location evidence="1">Cytoplasm</location>
    </subcellularLocation>
</comment>
<dbReference type="EMBL" id="FNBG01000029">
    <property type="protein sequence ID" value="SDG20332.1"/>
    <property type="molecule type" value="Genomic_DNA"/>
</dbReference>
<dbReference type="Pfam" id="PF00072">
    <property type="entry name" value="Response_reg"/>
    <property type="match status" value="1"/>
</dbReference>
<dbReference type="Pfam" id="PF12833">
    <property type="entry name" value="HTH_18"/>
    <property type="match status" value="1"/>
</dbReference>
<dbReference type="InterPro" id="IPR018060">
    <property type="entry name" value="HTH_AraC"/>
</dbReference>
<evidence type="ECO:0000313" key="12">
    <source>
        <dbReference type="EMBL" id="SDG20332.1"/>
    </source>
</evidence>
<feature type="modified residue" description="4-aspartylphosphate" evidence="8">
    <location>
        <position position="55"/>
    </location>
</feature>
<feature type="coiled-coil region" evidence="9">
    <location>
        <begin position="239"/>
        <end position="266"/>
    </location>
</feature>
<dbReference type="InterPro" id="IPR011006">
    <property type="entry name" value="CheY-like_superfamily"/>
</dbReference>
<dbReference type="GO" id="GO:0043565">
    <property type="term" value="F:sequence-specific DNA binding"/>
    <property type="evidence" value="ECO:0007669"/>
    <property type="project" value="InterPro"/>
</dbReference>
<evidence type="ECO:0000256" key="5">
    <source>
        <dbReference type="ARBA" id="ARBA00023015"/>
    </source>
</evidence>
<evidence type="ECO:0000256" key="6">
    <source>
        <dbReference type="ARBA" id="ARBA00023125"/>
    </source>
</evidence>
<dbReference type="AlphaFoldDB" id="A0A1G7SBQ7"/>
<evidence type="ECO:0000259" key="11">
    <source>
        <dbReference type="PROSITE" id="PS50110"/>
    </source>
</evidence>
<evidence type="ECO:0000259" key="10">
    <source>
        <dbReference type="PROSITE" id="PS01124"/>
    </source>
</evidence>
<dbReference type="SMART" id="SM00448">
    <property type="entry name" value="REC"/>
    <property type="match status" value="1"/>
</dbReference>
<evidence type="ECO:0000256" key="3">
    <source>
        <dbReference type="ARBA" id="ARBA00022553"/>
    </source>
</evidence>
<dbReference type="InterPro" id="IPR009057">
    <property type="entry name" value="Homeodomain-like_sf"/>
</dbReference>
<evidence type="ECO:0000256" key="4">
    <source>
        <dbReference type="ARBA" id="ARBA00023012"/>
    </source>
</evidence>
<gene>
    <name evidence="12" type="ORF">SAMN04488542_12948</name>
</gene>
<dbReference type="InterPro" id="IPR020449">
    <property type="entry name" value="Tscrpt_reg_AraC-type_HTH"/>
</dbReference>
<dbReference type="InterPro" id="IPR051552">
    <property type="entry name" value="HptR"/>
</dbReference>
<dbReference type="Gene3D" id="1.10.10.60">
    <property type="entry name" value="Homeodomain-like"/>
    <property type="match status" value="2"/>
</dbReference>
<dbReference type="STRING" id="670482.SAMN04488542_12948"/>
<proteinExistence type="predicted"/>
<accession>A0A1G7SBQ7</accession>
<evidence type="ECO:0000256" key="7">
    <source>
        <dbReference type="ARBA" id="ARBA00023163"/>
    </source>
</evidence>
<feature type="domain" description="HTH araC/xylS-type" evidence="10">
    <location>
        <begin position="437"/>
        <end position="534"/>
    </location>
</feature>
<keyword evidence="6" id="KW-0238">DNA-binding</keyword>
<keyword evidence="2" id="KW-0963">Cytoplasm</keyword>